<name>A0A8H4EWX7_MUCCL</name>
<accession>A0A8H4EWX7</accession>
<comment type="caution">
    <text evidence="1">The sequence shown here is derived from an EMBL/GenBank/DDBJ whole genome shotgun (WGS) entry which is preliminary data.</text>
</comment>
<evidence type="ECO:0000313" key="1">
    <source>
        <dbReference type="EMBL" id="KAF1796353.1"/>
    </source>
</evidence>
<proteinExistence type="predicted"/>
<reference evidence="1 2" key="1">
    <citation type="submission" date="2019-09" db="EMBL/GenBank/DDBJ databases">
        <authorList>
            <consortium name="DOE Joint Genome Institute"/>
            <person name="Mondo S.J."/>
            <person name="Navarro-Mendoza M.I."/>
            <person name="Perez-Arques C."/>
            <person name="Panchal S."/>
            <person name="Nicolas F.E."/>
            <person name="Ganguly P."/>
            <person name="Pangilinan J."/>
            <person name="Grigoriev I."/>
            <person name="Heitman J."/>
            <person name="Sanya K."/>
            <person name="Garre V."/>
        </authorList>
    </citation>
    <scope>NUCLEOTIDE SEQUENCE [LARGE SCALE GENOMIC DNA]</scope>
    <source>
        <strain evidence="1 2">MU402</strain>
    </source>
</reference>
<dbReference type="AlphaFoldDB" id="A0A8H4EWX7"/>
<organism evidence="1 2">
    <name type="scientific">Mucor circinelloides f. lusitanicus</name>
    <name type="common">Mucor racemosus var. lusitanicus</name>
    <dbReference type="NCBI Taxonomy" id="29924"/>
    <lineage>
        <taxon>Eukaryota</taxon>
        <taxon>Fungi</taxon>
        <taxon>Fungi incertae sedis</taxon>
        <taxon>Mucoromycota</taxon>
        <taxon>Mucoromycotina</taxon>
        <taxon>Mucoromycetes</taxon>
        <taxon>Mucorales</taxon>
        <taxon>Mucorineae</taxon>
        <taxon>Mucoraceae</taxon>
        <taxon>Mucor</taxon>
    </lineage>
</organism>
<sequence length="182" mass="20991">MTSYSLYLEFPPGKDLMAKRILQDPTVVNIITSTLTNTEDDYRLGNTEWADGTRSDVVLEAKAPSLPLPPIIVEIQHTVNHLFMKRAVNYCLQAYKRYKMDPVLLVICVDTLHNDVSQRVAASRFPDCDSFPCYPWAQNCIIHLFRRKVLLATLLRYTFTFSCGAWPLFFEPFSFNGFSIRR</sequence>
<dbReference type="EMBL" id="JAAECE010000013">
    <property type="protein sequence ID" value="KAF1796353.1"/>
    <property type="molecule type" value="Genomic_DNA"/>
</dbReference>
<gene>
    <name evidence="1" type="ORF">FB192DRAFT_1406506</name>
</gene>
<protein>
    <submittedName>
        <fullName evidence="1">Uncharacterized protein</fullName>
    </submittedName>
</protein>
<dbReference type="Proteomes" id="UP000469890">
    <property type="component" value="Unassembled WGS sequence"/>
</dbReference>
<evidence type="ECO:0000313" key="2">
    <source>
        <dbReference type="Proteomes" id="UP000469890"/>
    </source>
</evidence>